<reference evidence="1 2" key="1">
    <citation type="submission" date="2019-01" db="EMBL/GenBank/DDBJ databases">
        <title>Draft genome sequences of three monokaryotic isolates of the white-rot basidiomycete fungus Dichomitus squalens.</title>
        <authorList>
            <consortium name="DOE Joint Genome Institute"/>
            <person name="Lopez S.C."/>
            <person name="Andreopoulos B."/>
            <person name="Pangilinan J."/>
            <person name="Lipzen A."/>
            <person name="Riley R."/>
            <person name="Ahrendt S."/>
            <person name="Ng V."/>
            <person name="Barry K."/>
            <person name="Daum C."/>
            <person name="Grigoriev I.V."/>
            <person name="Hilden K.S."/>
            <person name="Makela M.R."/>
            <person name="de Vries R.P."/>
        </authorList>
    </citation>
    <scope>NUCLEOTIDE SEQUENCE [LARGE SCALE GENOMIC DNA]</scope>
    <source>
        <strain evidence="1 2">CBS 464.89</strain>
    </source>
</reference>
<evidence type="ECO:0000313" key="1">
    <source>
        <dbReference type="EMBL" id="TBU52889.1"/>
    </source>
</evidence>
<protein>
    <submittedName>
        <fullName evidence="1">Uncharacterized protein</fullName>
    </submittedName>
</protein>
<evidence type="ECO:0000313" key="2">
    <source>
        <dbReference type="Proteomes" id="UP000292082"/>
    </source>
</evidence>
<dbReference type="AlphaFoldDB" id="A0A4Q9PDJ4"/>
<sequence>MSHDNARKMTNPAHWYNGQILLEKEPSTDPADLGSKLTQAAEEAQKAKWEMLIANRKPRPIIPPKLLGGHGRKPPLLLYGWTFDSDYFLGLTKRYGLILKVSEGARKQLGCATKRFNFADVTEEHCRDEQLLDELRRAARFVSVSHLTGLAGIPFEIGRSLSLEWDSIIYAWTNYDADEKYFGYGLSQKGIFERAKKLMDEAMNECLPEGQKSELLWWWSFDDNDVVRGFLRNEWIHRRADSRSQNVLTSME</sequence>
<proteinExistence type="predicted"/>
<organism evidence="1 2">
    <name type="scientific">Dichomitus squalens</name>
    <dbReference type="NCBI Taxonomy" id="114155"/>
    <lineage>
        <taxon>Eukaryota</taxon>
        <taxon>Fungi</taxon>
        <taxon>Dikarya</taxon>
        <taxon>Basidiomycota</taxon>
        <taxon>Agaricomycotina</taxon>
        <taxon>Agaricomycetes</taxon>
        <taxon>Polyporales</taxon>
        <taxon>Polyporaceae</taxon>
        <taxon>Dichomitus</taxon>
    </lineage>
</organism>
<keyword evidence="2" id="KW-1185">Reference proteome</keyword>
<gene>
    <name evidence="1" type="ORF">BD310DRAFT_939262</name>
</gene>
<accession>A0A4Q9PDJ4</accession>
<dbReference type="Proteomes" id="UP000292082">
    <property type="component" value="Unassembled WGS sequence"/>
</dbReference>
<name>A0A4Q9PDJ4_9APHY</name>
<dbReference type="EMBL" id="ML145233">
    <property type="protein sequence ID" value="TBU52889.1"/>
    <property type="molecule type" value="Genomic_DNA"/>
</dbReference>